<evidence type="ECO:0000313" key="2">
    <source>
        <dbReference type="EMBL" id="KEY72926.1"/>
    </source>
</evidence>
<feature type="compositionally biased region" description="Low complexity" evidence="1">
    <location>
        <begin position="50"/>
        <end position="63"/>
    </location>
</feature>
<proteinExistence type="predicted"/>
<protein>
    <submittedName>
        <fullName evidence="2">Uncharacterized protein</fullName>
    </submittedName>
</protein>
<dbReference type="Proteomes" id="UP000028045">
    <property type="component" value="Unassembled WGS sequence"/>
</dbReference>
<feature type="region of interest" description="Disordered" evidence="1">
    <location>
        <begin position="50"/>
        <end position="73"/>
    </location>
</feature>
<keyword evidence="3" id="KW-1185">Reference proteome</keyword>
<dbReference type="AlphaFoldDB" id="A0A084B5U7"/>
<name>A0A084B5U7_STACB</name>
<reference evidence="2 3" key="1">
    <citation type="journal article" date="2014" name="BMC Genomics">
        <title>Comparative genome sequencing reveals chemotype-specific gene clusters in the toxigenic black mold Stachybotrys.</title>
        <authorList>
            <person name="Semeiks J."/>
            <person name="Borek D."/>
            <person name="Otwinowski Z."/>
            <person name="Grishin N.V."/>
        </authorList>
    </citation>
    <scope>NUCLEOTIDE SEQUENCE [LARGE SCALE GENOMIC DNA]</scope>
    <source>
        <strain evidence="3">CBS 109288 / IBT 7711</strain>
    </source>
</reference>
<evidence type="ECO:0000256" key="1">
    <source>
        <dbReference type="SAM" id="MobiDB-lite"/>
    </source>
</evidence>
<evidence type="ECO:0000313" key="3">
    <source>
        <dbReference type="Proteomes" id="UP000028045"/>
    </source>
</evidence>
<organism evidence="2 3">
    <name type="scientific">Stachybotrys chartarum (strain CBS 109288 / IBT 7711)</name>
    <name type="common">Toxic black mold</name>
    <name type="synonym">Stilbospora chartarum</name>
    <dbReference type="NCBI Taxonomy" id="1280523"/>
    <lineage>
        <taxon>Eukaryota</taxon>
        <taxon>Fungi</taxon>
        <taxon>Dikarya</taxon>
        <taxon>Ascomycota</taxon>
        <taxon>Pezizomycotina</taxon>
        <taxon>Sordariomycetes</taxon>
        <taxon>Hypocreomycetidae</taxon>
        <taxon>Hypocreales</taxon>
        <taxon>Stachybotryaceae</taxon>
        <taxon>Stachybotrys</taxon>
    </lineage>
</organism>
<accession>A0A084B5U7</accession>
<sequence>MFVGIMLMTGLRWNKVSTCPPHRLPIHRAVHIRLSRQNIIQPPPAPPFSRDLFSSLPSSSSSPPSAPCDCGPHAHASAVRQQRHVWPRVRLGDLVGGSNYRPFLSISVHPSNPPATMRTVPTPFPYARSSSPFTWNTLLGLPSTGAPNSSHDIEHQP</sequence>
<gene>
    <name evidence="2" type="ORF">S7711_06754</name>
</gene>
<dbReference type="EMBL" id="KL647988">
    <property type="protein sequence ID" value="KEY72926.1"/>
    <property type="molecule type" value="Genomic_DNA"/>
</dbReference>
<dbReference type="HOGENOM" id="CLU_1679097_0_0_1"/>